<evidence type="ECO:0000256" key="1">
    <source>
        <dbReference type="SAM" id="Phobius"/>
    </source>
</evidence>
<dbReference type="AlphaFoldDB" id="A0A1I4JU54"/>
<keyword evidence="4" id="KW-1185">Reference proteome</keyword>
<evidence type="ECO:0000259" key="2">
    <source>
        <dbReference type="Pfam" id="PF01433"/>
    </source>
</evidence>
<feature type="transmembrane region" description="Helical" evidence="1">
    <location>
        <begin position="146"/>
        <end position="169"/>
    </location>
</feature>
<proteinExistence type="predicted"/>
<keyword evidence="1" id="KW-1133">Transmembrane helix</keyword>
<dbReference type="InterPro" id="IPR014782">
    <property type="entry name" value="Peptidase_M1_dom"/>
</dbReference>
<evidence type="ECO:0000313" key="4">
    <source>
        <dbReference type="Proteomes" id="UP000199470"/>
    </source>
</evidence>
<organism evidence="3 4">
    <name type="scientific">Rugamonas rubra</name>
    <dbReference type="NCBI Taxonomy" id="758825"/>
    <lineage>
        <taxon>Bacteria</taxon>
        <taxon>Pseudomonadati</taxon>
        <taxon>Pseudomonadota</taxon>
        <taxon>Betaproteobacteria</taxon>
        <taxon>Burkholderiales</taxon>
        <taxon>Oxalobacteraceae</taxon>
        <taxon>Telluria group</taxon>
        <taxon>Rugamonas</taxon>
    </lineage>
</organism>
<dbReference type="InterPro" id="IPR027268">
    <property type="entry name" value="Peptidase_M4/M1_CTD_sf"/>
</dbReference>
<feature type="transmembrane region" description="Helical" evidence="1">
    <location>
        <begin position="524"/>
        <end position="546"/>
    </location>
</feature>
<dbReference type="RefSeq" id="WP_093385038.1">
    <property type="nucleotide sequence ID" value="NZ_FOTW01000006.1"/>
</dbReference>
<dbReference type="Proteomes" id="UP000199470">
    <property type="component" value="Unassembled WGS sequence"/>
</dbReference>
<dbReference type="OrthoDB" id="100605at2"/>
<feature type="transmembrane region" description="Helical" evidence="1">
    <location>
        <begin position="366"/>
        <end position="385"/>
    </location>
</feature>
<evidence type="ECO:0000313" key="3">
    <source>
        <dbReference type="EMBL" id="SFL69871.1"/>
    </source>
</evidence>
<dbReference type="STRING" id="758825.SAMN02982985_01217"/>
<name>A0A1I4JU54_9BURK</name>
<dbReference type="EMBL" id="FOTW01000006">
    <property type="protein sequence ID" value="SFL69871.1"/>
    <property type="molecule type" value="Genomic_DNA"/>
</dbReference>
<feature type="transmembrane region" description="Helical" evidence="1">
    <location>
        <begin position="567"/>
        <end position="589"/>
    </location>
</feature>
<protein>
    <submittedName>
        <fullName evidence="3">ABC-2 family transporter protein</fullName>
    </submittedName>
</protein>
<dbReference type="PANTHER" id="PTHR37305:SF1">
    <property type="entry name" value="MEMBRANE PROTEIN"/>
    <property type="match status" value="1"/>
</dbReference>
<dbReference type="GO" id="GO:0008270">
    <property type="term" value="F:zinc ion binding"/>
    <property type="evidence" value="ECO:0007669"/>
    <property type="project" value="InterPro"/>
</dbReference>
<gene>
    <name evidence="3" type="ORF">SAMN02982985_01217</name>
</gene>
<keyword evidence="1" id="KW-0812">Transmembrane</keyword>
<feature type="transmembrane region" description="Helical" evidence="1">
    <location>
        <begin position="101"/>
        <end position="126"/>
    </location>
</feature>
<feature type="transmembrane region" description="Helical" evidence="1">
    <location>
        <begin position="412"/>
        <end position="435"/>
    </location>
</feature>
<feature type="transmembrane region" description="Helical" evidence="1">
    <location>
        <begin position="176"/>
        <end position="195"/>
    </location>
</feature>
<feature type="transmembrane region" description="Helical" evidence="1">
    <location>
        <begin position="447"/>
        <end position="470"/>
    </location>
</feature>
<dbReference type="PANTHER" id="PTHR37305">
    <property type="entry name" value="INTEGRAL MEMBRANE PROTEIN-RELATED"/>
    <property type="match status" value="1"/>
</dbReference>
<feature type="transmembrane region" description="Helical" evidence="1">
    <location>
        <begin position="477"/>
        <end position="496"/>
    </location>
</feature>
<dbReference type="Pfam" id="PF01433">
    <property type="entry name" value="Peptidase_M1"/>
    <property type="match status" value="1"/>
</dbReference>
<reference evidence="3 4" key="1">
    <citation type="submission" date="2016-10" db="EMBL/GenBank/DDBJ databases">
        <authorList>
            <person name="de Groot N.N."/>
        </authorList>
    </citation>
    <scope>NUCLEOTIDE SEQUENCE [LARGE SCALE GENOMIC DNA]</scope>
    <source>
        <strain evidence="3 4">ATCC 43154</strain>
    </source>
</reference>
<sequence>MWREFFKFDLDYQLRQPLLWVSALLLAAMAFGATTSDAIQVGGAIGNVNRNAPTVVAQLLGSFSVISMFIVTIFIAGAVLRDSEVGISDMLFATPMRKLDYLFGRFAAGLVACLLIFVVIAAGAMLGPLMPWVDQARVGPFPGAAYLWTFAVLVLPNLLFIGALLMLLAATTRSMMLVYVGVLALFVLWVVAGVFTRDINNEWIAVLIDPFGVRAFGRMTRYYSAAEANSGLPALGGYLLANRALWSGVALLMFGATVALFKPQRAGTGRRLFGQAKPAAAAPVALVATAPLLLPRIEPRFGAATGWTQCWRIFCFDAGAVFKSVPFLVLLLLGVANLIGSASAADAMFGTALYPRSYLMLRTMNSSFNFMLIIVVTFYAGELIFKERQAKIADVSDAMPVPNWAPLLAKSLAMVGVVLGFLLAGVLAAMAFQLFKGGAPVEPLLYLQGSLLSATPFILMGLIAVCLQVLTNNKFIGYLLMIVLMVAQIVMGVMHFDHNLYSVGALPASPYSEMNGYGHFLTGWSWFALYWGLFTLALLIVAQAFWGRGLSVDWRSRVRLAGRRLRGGAGAALALSLAAFAATGGWIFYNTNVLNTYRASDAQMDLQARYEKLYRQYVDLPQPKITDVRADVDIFPAERRVAVRGHYVLENKTNAPLDTLRIQENPDERTRWENLPAHQLTLDDKQLGFKIVKLAQPLAPGQRLALDFSVEVRRAGFTNSGAPDTLNLNGSFFNNQEFFPHFGYDRGRELVDRNERRKRGLGEPERMRKLEDTAAYVDAVFGGEADWINFDTTVSTSAEQIAMAPGYLQKSWERDGRRYFHYKMDQPTMPFFAYLSAKWEVRRAEWKGLPIEVYYDKKHGYNTGRMVESVQKSLDYFSTQFTPYQHKQVRILEFPTYSQFAQSFANTIPFSEGIGFIADLRDKDDIDYVFYVTAHEMAHQWWGHQVVGAQVQGSTMLMESLAQYSAMMVMEKEYGREKLRRFLRFELDRYLRDRGGELVEELPLYKVEGQQYLHYRKGSLVFYRLRDEIGEAPLNRALKRYLQDKGFQQAPFTTSKELLAYIRAEAPADKQALITDLFEKIVFYDNRVVEAKAVKRADGQWDVTMKLHLAKMEADGKGRETPRAYDEPVEIAVFARPAGAKEKDERVLFSDKRLLSGAEPSVTVTVKDKPFDVGVDPYNKMIDRVSRDNRKEVSFD</sequence>
<dbReference type="SUPFAM" id="SSF55486">
    <property type="entry name" value="Metalloproteases ('zincins'), catalytic domain"/>
    <property type="match status" value="1"/>
</dbReference>
<feature type="domain" description="Peptidase M1 membrane alanine aminopeptidase" evidence="2">
    <location>
        <begin position="867"/>
        <end position="1050"/>
    </location>
</feature>
<keyword evidence="1" id="KW-0472">Membrane</keyword>
<accession>A0A1I4JU54</accession>
<feature type="transmembrane region" description="Helical" evidence="1">
    <location>
        <begin position="56"/>
        <end position="80"/>
    </location>
</feature>
<feature type="transmembrane region" description="Helical" evidence="1">
    <location>
        <begin position="327"/>
        <end position="354"/>
    </location>
</feature>
<dbReference type="GO" id="GO:0008237">
    <property type="term" value="F:metallopeptidase activity"/>
    <property type="evidence" value="ECO:0007669"/>
    <property type="project" value="InterPro"/>
</dbReference>
<dbReference type="Gene3D" id="1.10.390.10">
    <property type="entry name" value="Neutral Protease Domain 2"/>
    <property type="match status" value="1"/>
</dbReference>
<feature type="transmembrane region" description="Helical" evidence="1">
    <location>
        <begin position="244"/>
        <end position="261"/>
    </location>
</feature>